<feature type="domain" description="IclR-ED" evidence="5">
    <location>
        <begin position="94"/>
        <end position="278"/>
    </location>
</feature>
<dbReference type="Gene3D" id="1.10.10.10">
    <property type="entry name" value="Winged helix-like DNA-binding domain superfamily/Winged helix DNA-binding domain"/>
    <property type="match status" value="1"/>
</dbReference>
<dbReference type="GO" id="GO:0045893">
    <property type="term" value="P:positive regulation of DNA-templated transcription"/>
    <property type="evidence" value="ECO:0007669"/>
    <property type="project" value="InterPro"/>
</dbReference>
<evidence type="ECO:0000313" key="7">
    <source>
        <dbReference type="Proteomes" id="UP000523614"/>
    </source>
</evidence>
<sequence>MSQTVHWGSLTAQGFTFRTGKELNVAAPETPNVQSLVRGLSVIRTFNADRPRQTLAQVAEATGLARATARRFLHTLVTIGYAGTDGTEFWLTPRVLELGYSYMSGLGLPAIAQPRLEELSRRIGESSSLSVLDGPDIVYVNRVPVRRIMTVSITIGTRFPAHATSMGRVILAGLPQDELDAYLAEVDFKAYTPSTIVEPEQLRAEIARVREQGFAIVDQELEPGLRSLAAPVHSPSGKVVAAVNVSTQTVVHHLDELHNSFLPALIDTAELISADLAATELF</sequence>
<evidence type="ECO:0000259" key="5">
    <source>
        <dbReference type="PROSITE" id="PS51078"/>
    </source>
</evidence>
<dbReference type="SUPFAM" id="SSF46785">
    <property type="entry name" value="Winged helix' DNA-binding domain"/>
    <property type="match status" value="1"/>
</dbReference>
<proteinExistence type="predicted"/>
<accession>A0A847HE89</accession>
<dbReference type="EMBL" id="JAAYYP010000444">
    <property type="protein sequence ID" value="NLF92083.1"/>
    <property type="molecule type" value="Genomic_DNA"/>
</dbReference>
<protein>
    <submittedName>
        <fullName evidence="6">Helix-turn-helix domain-containing protein</fullName>
    </submittedName>
</protein>
<name>A0A847HE89_9CORY</name>
<dbReference type="SMART" id="SM00346">
    <property type="entry name" value="HTH_ICLR"/>
    <property type="match status" value="1"/>
</dbReference>
<dbReference type="Proteomes" id="UP000523614">
    <property type="component" value="Unassembled WGS sequence"/>
</dbReference>
<dbReference type="GO" id="GO:0046278">
    <property type="term" value="P:3,4-dihydroxybenzoate metabolic process"/>
    <property type="evidence" value="ECO:0007669"/>
    <property type="project" value="InterPro"/>
</dbReference>
<evidence type="ECO:0000256" key="2">
    <source>
        <dbReference type="ARBA" id="ARBA00023125"/>
    </source>
</evidence>
<dbReference type="GO" id="GO:0003700">
    <property type="term" value="F:DNA-binding transcription factor activity"/>
    <property type="evidence" value="ECO:0007669"/>
    <property type="project" value="TreeGrafter"/>
</dbReference>
<dbReference type="InterPro" id="IPR005471">
    <property type="entry name" value="Tscrpt_reg_IclR_N"/>
</dbReference>
<dbReference type="PANTHER" id="PTHR30136">
    <property type="entry name" value="HELIX-TURN-HELIX TRANSCRIPTIONAL REGULATOR, ICLR FAMILY"/>
    <property type="match status" value="1"/>
</dbReference>
<keyword evidence="2" id="KW-0238">DNA-binding</keyword>
<dbReference type="PANTHER" id="PTHR30136:SF34">
    <property type="entry name" value="TRANSCRIPTIONAL REGULATOR"/>
    <property type="match status" value="1"/>
</dbReference>
<dbReference type="GO" id="GO:0003677">
    <property type="term" value="F:DNA binding"/>
    <property type="evidence" value="ECO:0007669"/>
    <property type="project" value="UniProtKB-KW"/>
</dbReference>
<dbReference type="AlphaFoldDB" id="A0A847HE89"/>
<dbReference type="Gene3D" id="3.30.450.40">
    <property type="match status" value="1"/>
</dbReference>
<evidence type="ECO:0000259" key="4">
    <source>
        <dbReference type="PROSITE" id="PS51077"/>
    </source>
</evidence>
<dbReference type="Pfam" id="PF01614">
    <property type="entry name" value="IclR_C"/>
    <property type="match status" value="1"/>
</dbReference>
<keyword evidence="3" id="KW-0804">Transcription</keyword>
<feature type="domain" description="HTH iclR-type" evidence="4">
    <location>
        <begin position="33"/>
        <end position="100"/>
    </location>
</feature>
<dbReference type="PROSITE" id="PS51077">
    <property type="entry name" value="HTH_ICLR"/>
    <property type="match status" value="1"/>
</dbReference>
<dbReference type="InterPro" id="IPR014757">
    <property type="entry name" value="Tscrpt_reg_IclR_C"/>
</dbReference>
<reference evidence="6 7" key="1">
    <citation type="journal article" date="2020" name="Biotechnol. Biofuels">
        <title>New insights from the biogas microbiome by comprehensive genome-resolved metagenomics of nearly 1600 species originating from multiple anaerobic digesters.</title>
        <authorList>
            <person name="Campanaro S."/>
            <person name="Treu L."/>
            <person name="Rodriguez-R L.M."/>
            <person name="Kovalovszki A."/>
            <person name="Ziels R.M."/>
            <person name="Maus I."/>
            <person name="Zhu X."/>
            <person name="Kougias P.G."/>
            <person name="Basile A."/>
            <person name="Luo G."/>
            <person name="Schluter A."/>
            <person name="Konstantinidis K.T."/>
            <person name="Angelidaki I."/>
        </authorList>
    </citation>
    <scope>NUCLEOTIDE SEQUENCE [LARGE SCALE GENOMIC DNA]</scope>
    <source>
        <strain evidence="6">AS06rmzACSIP_235</strain>
    </source>
</reference>
<dbReference type="NCBIfam" id="TIGR02431">
    <property type="entry name" value="pcaR_pcaU"/>
    <property type="match status" value="1"/>
</dbReference>
<dbReference type="PROSITE" id="PS51078">
    <property type="entry name" value="ICLR_ED"/>
    <property type="match status" value="1"/>
</dbReference>
<dbReference type="InterPro" id="IPR012794">
    <property type="entry name" value="PcaR_PcaU"/>
</dbReference>
<evidence type="ECO:0000256" key="1">
    <source>
        <dbReference type="ARBA" id="ARBA00023015"/>
    </source>
</evidence>
<dbReference type="InterPro" id="IPR036390">
    <property type="entry name" value="WH_DNA-bd_sf"/>
</dbReference>
<keyword evidence="1" id="KW-0805">Transcription regulation</keyword>
<evidence type="ECO:0000256" key="3">
    <source>
        <dbReference type="ARBA" id="ARBA00023163"/>
    </source>
</evidence>
<dbReference type="Pfam" id="PF09339">
    <property type="entry name" value="HTH_IclR"/>
    <property type="match status" value="1"/>
</dbReference>
<dbReference type="InterPro" id="IPR036388">
    <property type="entry name" value="WH-like_DNA-bd_sf"/>
</dbReference>
<dbReference type="InterPro" id="IPR050707">
    <property type="entry name" value="HTH_MetabolicPath_Reg"/>
</dbReference>
<comment type="caution">
    <text evidence="6">The sequence shown here is derived from an EMBL/GenBank/DDBJ whole genome shotgun (WGS) entry which is preliminary data.</text>
</comment>
<organism evidence="6 7">
    <name type="scientific">Corynebacterium marinum</name>
    <dbReference type="NCBI Taxonomy" id="349751"/>
    <lineage>
        <taxon>Bacteria</taxon>
        <taxon>Bacillati</taxon>
        <taxon>Actinomycetota</taxon>
        <taxon>Actinomycetes</taxon>
        <taxon>Mycobacteriales</taxon>
        <taxon>Corynebacteriaceae</taxon>
        <taxon>Corynebacterium</taxon>
    </lineage>
</organism>
<evidence type="ECO:0000313" key="6">
    <source>
        <dbReference type="EMBL" id="NLF92083.1"/>
    </source>
</evidence>
<dbReference type="InterPro" id="IPR029016">
    <property type="entry name" value="GAF-like_dom_sf"/>
</dbReference>
<dbReference type="GO" id="GO:0045892">
    <property type="term" value="P:negative regulation of DNA-templated transcription"/>
    <property type="evidence" value="ECO:0007669"/>
    <property type="project" value="TreeGrafter"/>
</dbReference>
<dbReference type="SUPFAM" id="SSF55781">
    <property type="entry name" value="GAF domain-like"/>
    <property type="match status" value="1"/>
</dbReference>
<gene>
    <name evidence="6" type="ORF">GX570_12205</name>
</gene>